<dbReference type="PRINTS" id="PR00781">
    <property type="entry name" value="LIPOSIGPTASE"/>
</dbReference>
<dbReference type="GO" id="GO:0005886">
    <property type="term" value="C:plasma membrane"/>
    <property type="evidence" value="ECO:0007669"/>
    <property type="project" value="UniProtKB-SubCell"/>
</dbReference>
<accession>A0A7D5D817</accession>
<keyword evidence="6 9" id="KW-0378">Hydrolase</keyword>
<feature type="transmembrane region" description="Helical" evidence="9">
    <location>
        <begin position="139"/>
        <end position="159"/>
    </location>
</feature>
<dbReference type="GO" id="GO:0004190">
    <property type="term" value="F:aspartic-type endopeptidase activity"/>
    <property type="evidence" value="ECO:0007669"/>
    <property type="project" value="UniProtKB-UniRule"/>
</dbReference>
<evidence type="ECO:0000313" key="12">
    <source>
        <dbReference type="Proteomes" id="UP000509568"/>
    </source>
</evidence>
<keyword evidence="12" id="KW-1185">Reference proteome</keyword>
<dbReference type="EC" id="3.4.23.36" evidence="9"/>
<evidence type="ECO:0000256" key="4">
    <source>
        <dbReference type="ARBA" id="ARBA00022692"/>
    </source>
</evidence>
<comment type="caution">
    <text evidence="9">Lacks conserved residue(s) required for the propagation of feature annotation.</text>
</comment>
<organism evidence="11 12">
    <name type="scientific">Pseudomonas eucalypticola</name>
    <dbReference type="NCBI Taxonomy" id="2599595"/>
    <lineage>
        <taxon>Bacteria</taxon>
        <taxon>Pseudomonadati</taxon>
        <taxon>Pseudomonadota</taxon>
        <taxon>Gammaproteobacteria</taxon>
        <taxon>Pseudomonadales</taxon>
        <taxon>Pseudomonadaceae</taxon>
        <taxon>Pseudomonas</taxon>
    </lineage>
</organism>
<proteinExistence type="inferred from homology"/>
<keyword evidence="5 9" id="KW-0064">Aspartyl protease</keyword>
<protein>
    <recommendedName>
        <fullName evidence="9">Lipoprotein signal peptidase</fullName>
        <ecNumber evidence="9">3.4.23.36</ecNumber>
    </recommendedName>
    <alternativeName>
        <fullName evidence="9">Prolipoprotein signal peptidase</fullName>
    </alternativeName>
    <alternativeName>
        <fullName evidence="9">Signal peptidase II</fullName>
        <shortName evidence="9">SPase II</shortName>
    </alternativeName>
</protein>
<keyword evidence="2 9" id="KW-1003">Cell membrane</keyword>
<gene>
    <name evidence="9" type="primary">lspA</name>
    <name evidence="11" type="ORF">HWQ56_15255</name>
</gene>
<evidence type="ECO:0000256" key="6">
    <source>
        <dbReference type="ARBA" id="ARBA00022801"/>
    </source>
</evidence>
<dbReference type="UniPathway" id="UPA00665"/>
<evidence type="ECO:0000256" key="3">
    <source>
        <dbReference type="ARBA" id="ARBA00022670"/>
    </source>
</evidence>
<dbReference type="Pfam" id="PF01252">
    <property type="entry name" value="Peptidase_A8"/>
    <property type="match status" value="1"/>
</dbReference>
<feature type="transmembrane region" description="Helical" evidence="9">
    <location>
        <begin position="102"/>
        <end position="119"/>
    </location>
</feature>
<keyword evidence="8 9" id="KW-0472">Membrane</keyword>
<keyword evidence="3 9" id="KW-0645">Protease</keyword>
<comment type="function">
    <text evidence="9">This protein specifically catalyzes the removal of signal peptides from prolipoproteins.</text>
</comment>
<sequence length="163" mass="17505">MYMLFKGRTVALLWGAAFVVADQLVKWLALSVLQANSFRLGSSPVNLALELSLNPGAFLSLGAALPAWLKQLIFILGVAVVVGWAGYWALRNWARSTRQAMAVYAIALGGVGNLIDRVFRDGHVVDYMVFNVGSLHTGVFNLADIAITAGALFLAAGMLRRAP</sequence>
<evidence type="ECO:0000256" key="8">
    <source>
        <dbReference type="ARBA" id="ARBA00023136"/>
    </source>
</evidence>
<dbReference type="Proteomes" id="UP000509568">
    <property type="component" value="Chromosome"/>
</dbReference>
<feature type="active site" evidence="9">
    <location>
        <position position="126"/>
    </location>
</feature>
<dbReference type="HAMAP" id="MF_00161">
    <property type="entry name" value="LspA"/>
    <property type="match status" value="1"/>
</dbReference>
<keyword evidence="4 9" id="KW-0812">Transmembrane</keyword>
<feature type="transmembrane region" description="Helical" evidence="9">
    <location>
        <begin position="68"/>
        <end position="90"/>
    </location>
</feature>
<evidence type="ECO:0000256" key="7">
    <source>
        <dbReference type="ARBA" id="ARBA00022989"/>
    </source>
</evidence>
<dbReference type="InterPro" id="IPR001872">
    <property type="entry name" value="Peptidase_A8"/>
</dbReference>
<evidence type="ECO:0000256" key="1">
    <source>
        <dbReference type="ARBA" id="ARBA00006139"/>
    </source>
</evidence>
<dbReference type="PANTHER" id="PTHR33695">
    <property type="entry name" value="LIPOPROTEIN SIGNAL PEPTIDASE"/>
    <property type="match status" value="1"/>
</dbReference>
<evidence type="ECO:0000313" key="11">
    <source>
        <dbReference type="EMBL" id="QKZ05072.1"/>
    </source>
</evidence>
<comment type="similarity">
    <text evidence="1 9 10">Belongs to the peptidase A8 family.</text>
</comment>
<dbReference type="RefSeq" id="WP_176571041.1">
    <property type="nucleotide sequence ID" value="NZ_CP056030.1"/>
</dbReference>
<dbReference type="PANTHER" id="PTHR33695:SF1">
    <property type="entry name" value="LIPOPROTEIN SIGNAL PEPTIDASE"/>
    <property type="match status" value="1"/>
</dbReference>
<dbReference type="KEGG" id="pez:HWQ56_15255"/>
<evidence type="ECO:0000256" key="10">
    <source>
        <dbReference type="RuleBase" id="RU004181"/>
    </source>
</evidence>
<comment type="catalytic activity">
    <reaction evidence="9">
        <text>Release of signal peptides from bacterial membrane prolipoproteins. Hydrolyzes -Xaa-Yaa-Zaa-|-(S,diacylglyceryl)Cys-, in which Xaa is hydrophobic (preferably Leu), and Yaa (Ala or Ser) and Zaa (Gly or Ala) have small, neutral side chains.</text>
        <dbReference type="EC" id="3.4.23.36"/>
    </reaction>
</comment>
<evidence type="ECO:0000256" key="9">
    <source>
        <dbReference type="HAMAP-Rule" id="MF_00161"/>
    </source>
</evidence>
<name>A0A7D5D817_9PSED</name>
<comment type="subcellular location">
    <subcellularLocation>
        <location evidence="9">Cell membrane</location>
        <topology evidence="9">Multi-pass membrane protein</topology>
    </subcellularLocation>
</comment>
<reference evidence="11 12" key="1">
    <citation type="submission" date="2020-06" db="EMBL/GenBank/DDBJ databases">
        <title>Pseudomonas eucalypticola sp. nov., an endophyte of Eucalyptus dunnii leaves with biocontrol ability of eucalyptus leaf blight.</title>
        <authorList>
            <person name="Liu Y."/>
            <person name="Song Z."/>
            <person name="Zeng H."/>
            <person name="Lu M."/>
            <person name="Wang X."/>
            <person name="Lian X."/>
            <person name="Zhang Q."/>
        </authorList>
    </citation>
    <scope>NUCLEOTIDE SEQUENCE [LARGE SCALE GENOMIC DNA]</scope>
    <source>
        <strain evidence="11 12">NP-1</strain>
    </source>
</reference>
<dbReference type="EMBL" id="CP056030">
    <property type="protein sequence ID" value="QKZ05072.1"/>
    <property type="molecule type" value="Genomic_DNA"/>
</dbReference>
<dbReference type="GO" id="GO:0006508">
    <property type="term" value="P:proteolysis"/>
    <property type="evidence" value="ECO:0007669"/>
    <property type="project" value="UniProtKB-KW"/>
</dbReference>
<evidence type="ECO:0000256" key="5">
    <source>
        <dbReference type="ARBA" id="ARBA00022750"/>
    </source>
</evidence>
<comment type="pathway">
    <text evidence="9">Protein modification; lipoprotein biosynthesis (signal peptide cleavage).</text>
</comment>
<dbReference type="AlphaFoldDB" id="A0A7D5D817"/>
<evidence type="ECO:0000256" key="2">
    <source>
        <dbReference type="ARBA" id="ARBA00022475"/>
    </source>
</evidence>
<feature type="active site" evidence="9">
    <location>
        <position position="144"/>
    </location>
</feature>
<keyword evidence="7 9" id="KW-1133">Transmembrane helix</keyword>